<evidence type="ECO:0000256" key="5">
    <source>
        <dbReference type="ARBA" id="ARBA00023136"/>
    </source>
</evidence>
<dbReference type="InterPro" id="IPR052770">
    <property type="entry name" value="Cobalt_transport_CbiQ"/>
</dbReference>
<protein>
    <submittedName>
        <fullName evidence="7">Cobalt ECF transporter T component CbiQ</fullName>
    </submittedName>
</protein>
<dbReference type="CDD" id="cd16914">
    <property type="entry name" value="EcfT"/>
    <property type="match status" value="1"/>
</dbReference>
<keyword evidence="2" id="KW-1003">Cell membrane</keyword>
<sequence>MALQIDTLAYTNRLRQLPPEHKLLFAIALLLITYCTSVSIQLAIAVWLSVWTVIYAKIPAFIYFRLLLIPIGFWLTSLPAFIISGVGVEHLAAVQADIWQGITWGNVYLYLSRHGIQQAGALAARAIASTACIYFIMLTVPFTELLDSLRRVGCPALLTELLLLMYRFIFVMLRTASEIWTAQQARGGYRTWRLWMKSLGLLVGQLLRRTLENYRQVSQALDSRGFTGDIRIWHSRRYKTSKRYSLEALFGCAVLVALTGWQYVVGV</sequence>
<evidence type="ECO:0000256" key="2">
    <source>
        <dbReference type="ARBA" id="ARBA00022475"/>
    </source>
</evidence>
<dbReference type="NCBIfam" id="TIGR02454">
    <property type="entry name" value="ECF_T_CbiQ"/>
    <property type="match status" value="1"/>
</dbReference>
<feature type="transmembrane region" description="Helical" evidence="6">
    <location>
        <begin position="92"/>
        <end position="111"/>
    </location>
</feature>
<proteinExistence type="predicted"/>
<feature type="transmembrane region" description="Helical" evidence="6">
    <location>
        <begin position="244"/>
        <end position="264"/>
    </location>
</feature>
<dbReference type="PANTHER" id="PTHR43723">
    <property type="entry name" value="COBALT TRANSPORT PROTEIN CBIQ"/>
    <property type="match status" value="1"/>
</dbReference>
<keyword evidence="8" id="KW-1185">Reference proteome</keyword>
<keyword evidence="3 6" id="KW-0812">Transmembrane</keyword>
<evidence type="ECO:0000256" key="4">
    <source>
        <dbReference type="ARBA" id="ARBA00022989"/>
    </source>
</evidence>
<evidence type="ECO:0000313" key="8">
    <source>
        <dbReference type="Proteomes" id="UP001476950"/>
    </source>
</evidence>
<reference evidence="7 8" key="1">
    <citation type="submission" date="2022-04" db="EMBL/GenBank/DDBJ databases">
        <title>Positive selection, recombination, and allopatry shape intraspecific diversity of widespread and dominant cyanobacteria.</title>
        <authorList>
            <person name="Wei J."/>
            <person name="Shu W."/>
            <person name="Hu C."/>
        </authorList>
    </citation>
    <scope>NUCLEOTIDE SEQUENCE [LARGE SCALE GENOMIC DNA]</scope>
    <source>
        <strain evidence="7 8">AS-A4</strain>
    </source>
</reference>
<evidence type="ECO:0000313" key="7">
    <source>
        <dbReference type="EMBL" id="MEP1060888.1"/>
    </source>
</evidence>
<dbReference type="Proteomes" id="UP001476950">
    <property type="component" value="Unassembled WGS sequence"/>
</dbReference>
<dbReference type="RefSeq" id="WP_190452925.1">
    <property type="nucleotide sequence ID" value="NZ_JAMPLM010000023.1"/>
</dbReference>
<comment type="caution">
    <text evidence="7">The sequence shown here is derived from an EMBL/GenBank/DDBJ whole genome shotgun (WGS) entry which is preliminary data.</text>
</comment>
<dbReference type="InterPro" id="IPR012809">
    <property type="entry name" value="ECF_CbiQ"/>
</dbReference>
<evidence type="ECO:0000256" key="6">
    <source>
        <dbReference type="SAM" id="Phobius"/>
    </source>
</evidence>
<evidence type="ECO:0000256" key="1">
    <source>
        <dbReference type="ARBA" id="ARBA00004651"/>
    </source>
</evidence>
<gene>
    <name evidence="7" type="primary">cbiQ</name>
    <name evidence="7" type="ORF">NDI38_20865</name>
</gene>
<name>A0ABV0KNR3_9CYAN</name>
<keyword evidence="4 6" id="KW-1133">Transmembrane helix</keyword>
<dbReference type="InterPro" id="IPR003339">
    <property type="entry name" value="ABC/ECF_trnsptr_transmembrane"/>
</dbReference>
<feature type="transmembrane region" description="Helical" evidence="6">
    <location>
        <begin position="123"/>
        <end position="143"/>
    </location>
</feature>
<feature type="transmembrane region" description="Helical" evidence="6">
    <location>
        <begin position="62"/>
        <end position="86"/>
    </location>
</feature>
<evidence type="ECO:0000256" key="3">
    <source>
        <dbReference type="ARBA" id="ARBA00022692"/>
    </source>
</evidence>
<accession>A0ABV0KNR3</accession>
<dbReference type="PANTHER" id="PTHR43723:SF1">
    <property type="entry name" value="COBALT TRANSPORT PROTEIN CBIQ"/>
    <property type="match status" value="1"/>
</dbReference>
<feature type="transmembrane region" description="Helical" evidence="6">
    <location>
        <begin position="23"/>
        <end position="50"/>
    </location>
</feature>
<feature type="transmembrane region" description="Helical" evidence="6">
    <location>
        <begin position="155"/>
        <end position="173"/>
    </location>
</feature>
<organism evidence="7 8">
    <name type="scientific">Stenomitos frigidus AS-A4</name>
    <dbReference type="NCBI Taxonomy" id="2933935"/>
    <lineage>
        <taxon>Bacteria</taxon>
        <taxon>Bacillati</taxon>
        <taxon>Cyanobacteriota</taxon>
        <taxon>Cyanophyceae</taxon>
        <taxon>Leptolyngbyales</taxon>
        <taxon>Leptolyngbyaceae</taxon>
        <taxon>Stenomitos</taxon>
    </lineage>
</organism>
<keyword evidence="5 6" id="KW-0472">Membrane</keyword>
<dbReference type="EMBL" id="JAMPLM010000023">
    <property type="protein sequence ID" value="MEP1060888.1"/>
    <property type="molecule type" value="Genomic_DNA"/>
</dbReference>
<dbReference type="Pfam" id="PF02361">
    <property type="entry name" value="CbiQ"/>
    <property type="match status" value="1"/>
</dbReference>
<comment type="subcellular location">
    <subcellularLocation>
        <location evidence="1">Cell membrane</location>
        <topology evidence="1">Multi-pass membrane protein</topology>
    </subcellularLocation>
</comment>